<accession>A0A9X4QQ09</accession>
<dbReference type="SUPFAM" id="SSF56317">
    <property type="entry name" value="Carbon-nitrogen hydrolase"/>
    <property type="match status" value="1"/>
</dbReference>
<dbReference type="Proteomes" id="UP001153387">
    <property type="component" value="Unassembled WGS sequence"/>
</dbReference>
<organism evidence="3 4">
    <name type="scientific">Cohnella ginsengisoli</name>
    <dbReference type="NCBI Taxonomy" id="425004"/>
    <lineage>
        <taxon>Bacteria</taxon>
        <taxon>Bacillati</taxon>
        <taxon>Bacillota</taxon>
        <taxon>Bacilli</taxon>
        <taxon>Bacillales</taxon>
        <taxon>Paenibacillaceae</taxon>
        <taxon>Cohnella</taxon>
    </lineage>
</organism>
<dbReference type="PANTHER" id="PTHR43674:SF2">
    <property type="entry name" value="BETA-UREIDOPROPIONASE"/>
    <property type="match status" value="1"/>
</dbReference>
<dbReference type="InterPro" id="IPR050345">
    <property type="entry name" value="Aliph_Amidase/BUP"/>
</dbReference>
<dbReference type="Gene3D" id="3.60.110.10">
    <property type="entry name" value="Carbon-nitrogen hydrolase"/>
    <property type="match status" value="1"/>
</dbReference>
<dbReference type="InterPro" id="IPR036526">
    <property type="entry name" value="C-N_Hydrolase_sf"/>
</dbReference>
<protein>
    <recommendedName>
        <fullName evidence="2">CN hydrolase domain-containing protein</fullName>
    </recommendedName>
</protein>
<dbReference type="AlphaFoldDB" id="A0A9X4QQ09"/>
<feature type="domain" description="CN hydrolase" evidence="2">
    <location>
        <begin position="1"/>
        <end position="199"/>
    </location>
</feature>
<gene>
    <name evidence="3" type="ORF">OMP38_32030</name>
</gene>
<dbReference type="GO" id="GO:0033388">
    <property type="term" value="P:putrescine biosynthetic process from arginine"/>
    <property type="evidence" value="ECO:0007669"/>
    <property type="project" value="TreeGrafter"/>
</dbReference>
<comment type="caution">
    <text evidence="3">The sequence shown here is derived from an EMBL/GenBank/DDBJ whole genome shotgun (WGS) entry which is preliminary data.</text>
</comment>
<dbReference type="InterPro" id="IPR003010">
    <property type="entry name" value="C-N_Hydrolase"/>
</dbReference>
<dbReference type="EMBL" id="JAPDHZ010000008">
    <property type="protein sequence ID" value="MDG0794944.1"/>
    <property type="molecule type" value="Genomic_DNA"/>
</dbReference>
<dbReference type="Pfam" id="PF00795">
    <property type="entry name" value="CN_hydrolase"/>
    <property type="match status" value="1"/>
</dbReference>
<keyword evidence="1" id="KW-0378">Hydrolase</keyword>
<name>A0A9X4QQ09_9BACL</name>
<sequence length="219" mass="24868">MIEMPDGTFRNATQFIDRDGELCGVYHKNHITIRQKSTSDTLYGKEANVIQTDFGRVACLICFDINFDELLDAYARQKPDVIVFSSAYHGGLMQAYRAYTCRAHFAGAIWLPEPCSIVNPVGEVVGESTHFYPFVTRTINLDCAVVHYDFNKAKLDAVKRKYGAKVKISDPGRLNAFLISSETVEFTVQDVVREFELELLDDYWVRCRADRAKPGHLEP</sequence>
<evidence type="ECO:0000259" key="2">
    <source>
        <dbReference type="PROSITE" id="PS50263"/>
    </source>
</evidence>
<proteinExistence type="predicted"/>
<dbReference type="RefSeq" id="WP_277568658.1">
    <property type="nucleotide sequence ID" value="NZ_JAPDHZ010000008.1"/>
</dbReference>
<evidence type="ECO:0000313" key="3">
    <source>
        <dbReference type="EMBL" id="MDG0794944.1"/>
    </source>
</evidence>
<evidence type="ECO:0000256" key="1">
    <source>
        <dbReference type="ARBA" id="ARBA00022801"/>
    </source>
</evidence>
<dbReference type="GO" id="GO:0050126">
    <property type="term" value="F:N-carbamoylputrescine amidase activity"/>
    <property type="evidence" value="ECO:0007669"/>
    <property type="project" value="TreeGrafter"/>
</dbReference>
<keyword evidence="4" id="KW-1185">Reference proteome</keyword>
<dbReference type="PROSITE" id="PS50263">
    <property type="entry name" value="CN_HYDROLASE"/>
    <property type="match status" value="1"/>
</dbReference>
<evidence type="ECO:0000313" key="4">
    <source>
        <dbReference type="Proteomes" id="UP001153387"/>
    </source>
</evidence>
<dbReference type="PANTHER" id="PTHR43674">
    <property type="entry name" value="NITRILASE C965.09-RELATED"/>
    <property type="match status" value="1"/>
</dbReference>
<reference evidence="3 4" key="1">
    <citation type="submission" date="2022-10" db="EMBL/GenBank/DDBJ databases">
        <title>Comparative genomic analysis of Cohnella hashimotonis sp. nov., isolated from the International Space Station.</title>
        <authorList>
            <person name="Simpson A."/>
            <person name="Venkateswaran K."/>
        </authorList>
    </citation>
    <scope>NUCLEOTIDE SEQUENCE [LARGE SCALE GENOMIC DNA]</scope>
    <source>
        <strain evidence="3 4">DSM 18997</strain>
    </source>
</reference>